<dbReference type="RefSeq" id="WP_209242916.1">
    <property type="nucleotide sequence ID" value="NZ_JADKMA010000209.1"/>
</dbReference>
<evidence type="ECO:0000256" key="1">
    <source>
        <dbReference type="SAM" id="MobiDB-lite"/>
    </source>
</evidence>
<accession>A0ABS3XJV1</accession>
<feature type="signal peptide" evidence="2">
    <location>
        <begin position="1"/>
        <end position="29"/>
    </location>
</feature>
<keyword evidence="4" id="KW-1185">Reference proteome</keyword>
<name>A0ABS3XJV1_9ACTN</name>
<comment type="caution">
    <text evidence="3">The sequence shown here is derived from an EMBL/GenBank/DDBJ whole genome shotgun (WGS) entry which is preliminary data.</text>
</comment>
<gene>
    <name evidence="3" type="ORF">ITI46_29165</name>
</gene>
<feature type="chain" id="PRO_5047211915" evidence="2">
    <location>
        <begin position="30"/>
        <end position="203"/>
    </location>
</feature>
<evidence type="ECO:0000256" key="2">
    <source>
        <dbReference type="SAM" id="SignalP"/>
    </source>
</evidence>
<organism evidence="3 4">
    <name type="scientific">Streptomyces oryzae</name>
    <dbReference type="NCBI Taxonomy" id="1434886"/>
    <lineage>
        <taxon>Bacteria</taxon>
        <taxon>Bacillati</taxon>
        <taxon>Actinomycetota</taxon>
        <taxon>Actinomycetes</taxon>
        <taxon>Kitasatosporales</taxon>
        <taxon>Streptomycetaceae</taxon>
        <taxon>Streptomyces</taxon>
    </lineage>
</organism>
<feature type="region of interest" description="Disordered" evidence="1">
    <location>
        <begin position="44"/>
        <end position="100"/>
    </location>
</feature>
<sequence>MHQPQQRTSRLRAVTLASAIALAVALALAAAVAGQDTRLAAKAFRAAHQHQNQQQDQGRRGEAGAGGGSGADDAAPEAHPSDVRPPTGARPATSCGPEIASPEGVTVRACVLTADGATWARAYYRNPTAHRLPALLTLHRPDGRTAKAHCTVRGGGERGVCETPHGRGVKAAQPGREVFSAVVEVGHAEGRRPLRAKSGQRQR</sequence>
<keyword evidence="2" id="KW-0732">Signal</keyword>
<protein>
    <submittedName>
        <fullName evidence="3">Uncharacterized protein</fullName>
    </submittedName>
</protein>
<reference evidence="3 4" key="1">
    <citation type="submission" date="2020-11" db="EMBL/GenBank/DDBJ databases">
        <title>Streptomyces spirodelae sp. nov., isolated from duckweed.</title>
        <authorList>
            <person name="Saimee Y."/>
            <person name="Duangmal K."/>
        </authorList>
    </citation>
    <scope>NUCLEOTIDE SEQUENCE [LARGE SCALE GENOMIC DNA]</scope>
    <source>
        <strain evidence="3 4">S16-07</strain>
    </source>
</reference>
<dbReference type="EMBL" id="JADKMA010000209">
    <property type="protein sequence ID" value="MBO8195690.1"/>
    <property type="molecule type" value="Genomic_DNA"/>
</dbReference>
<evidence type="ECO:0000313" key="3">
    <source>
        <dbReference type="EMBL" id="MBO8195690.1"/>
    </source>
</evidence>
<proteinExistence type="predicted"/>
<evidence type="ECO:0000313" key="4">
    <source>
        <dbReference type="Proteomes" id="UP001519064"/>
    </source>
</evidence>
<dbReference type="Proteomes" id="UP001519064">
    <property type="component" value="Unassembled WGS sequence"/>
</dbReference>